<proteinExistence type="predicted"/>
<evidence type="ECO:0000259" key="9">
    <source>
        <dbReference type="PROSITE" id="PS50110"/>
    </source>
</evidence>
<dbReference type="EC" id="2.7.13.3" evidence="2"/>
<dbReference type="SUPFAM" id="SSF55874">
    <property type="entry name" value="ATPase domain of HSP90 chaperone/DNA topoisomerase II/histidine kinase"/>
    <property type="match status" value="1"/>
</dbReference>
<evidence type="ECO:0000256" key="6">
    <source>
        <dbReference type="PROSITE-ProRule" id="PRU00169"/>
    </source>
</evidence>
<reference evidence="10" key="2">
    <citation type="submission" date="2012-05" db="EMBL/GenBank/DDBJ databases">
        <title>Annotation of the Genome Sequence of Fusarium oxysporum f. sp. melonis 26406.</title>
        <authorList>
            <consortium name="The Broad Institute Genomics Platform"/>
            <person name="Ma L.-J."/>
            <person name="Corby-Kistler H."/>
            <person name="Broz K."/>
            <person name="Gale L.R."/>
            <person name="Jonkers W."/>
            <person name="O'Donnell K."/>
            <person name="Ploetz R."/>
            <person name="Steinberg C."/>
            <person name="Schwartz D.C."/>
            <person name="VanEtten H."/>
            <person name="Zhou S."/>
            <person name="Young S.K."/>
            <person name="Zeng Q."/>
            <person name="Gargeya S."/>
            <person name="Fitzgerald M."/>
            <person name="Abouelleil A."/>
            <person name="Alvarado L."/>
            <person name="Chapman S.B."/>
            <person name="Gainer-Dewar J."/>
            <person name="Goldberg J."/>
            <person name="Griggs A."/>
            <person name="Gujja S."/>
            <person name="Hansen M."/>
            <person name="Howarth C."/>
            <person name="Imamovic A."/>
            <person name="Ireland A."/>
            <person name="Larimer J."/>
            <person name="McCowan C."/>
            <person name="Murphy C."/>
            <person name="Pearson M."/>
            <person name="Poon T.W."/>
            <person name="Priest M."/>
            <person name="Roberts A."/>
            <person name="Saif S."/>
            <person name="Shea T."/>
            <person name="Sykes S."/>
            <person name="Wortman J."/>
            <person name="Nusbaum C."/>
            <person name="Birren B."/>
        </authorList>
    </citation>
    <scope>NUCLEOTIDE SEQUENCE</scope>
    <source>
        <strain evidence="10">26406</strain>
    </source>
</reference>
<dbReference type="Gene3D" id="3.30.565.10">
    <property type="entry name" value="Histidine kinase-like ATPase, C-terminal domain"/>
    <property type="match status" value="1"/>
</dbReference>
<evidence type="ECO:0000256" key="2">
    <source>
        <dbReference type="ARBA" id="ARBA00012438"/>
    </source>
</evidence>
<gene>
    <name evidence="10" type="ORF">FOMG_16263</name>
</gene>
<dbReference type="CDD" id="cd17546">
    <property type="entry name" value="REC_hyHK_CKI1_RcsC-like"/>
    <property type="match status" value="1"/>
</dbReference>
<reference evidence="10" key="1">
    <citation type="submission" date="2012-04" db="EMBL/GenBank/DDBJ databases">
        <title>The Genome Sequence of Fusarium oxysporum melonis.</title>
        <authorList>
            <consortium name="The Broad Institute Genome Sequencing Platform"/>
            <person name="Ma L.-J."/>
            <person name="Gale L.R."/>
            <person name="Schwartz D.C."/>
            <person name="Zhou S."/>
            <person name="Corby-Kistler H."/>
            <person name="Young S.K."/>
            <person name="Zeng Q."/>
            <person name="Gargeya S."/>
            <person name="Fitzgerald M."/>
            <person name="Haas B."/>
            <person name="Abouelleil A."/>
            <person name="Alvarado L."/>
            <person name="Arachchi H.M."/>
            <person name="Berlin A."/>
            <person name="Brown A."/>
            <person name="Chapman S.B."/>
            <person name="Chen Z."/>
            <person name="Dunbar C."/>
            <person name="Freedman E."/>
            <person name="Gearin G."/>
            <person name="Goldberg J."/>
            <person name="Griggs A."/>
            <person name="Gujja S."/>
            <person name="Heiman D."/>
            <person name="Howarth C."/>
            <person name="Larson L."/>
            <person name="Lui A."/>
            <person name="MacDonald P.J.P."/>
            <person name="Montmayeur A."/>
            <person name="Murphy C."/>
            <person name="Neiman D."/>
            <person name="Pearson M."/>
            <person name="Priest M."/>
            <person name="Roberts A."/>
            <person name="Saif S."/>
            <person name="Shea T."/>
            <person name="Shenoy N."/>
            <person name="Sisk P."/>
            <person name="Stolte C."/>
            <person name="Sykes S."/>
            <person name="Wortman J."/>
            <person name="Nusbaum C."/>
            <person name="Birren B."/>
        </authorList>
    </citation>
    <scope>NUCLEOTIDE SEQUENCE</scope>
    <source>
        <strain evidence="10">26406</strain>
    </source>
</reference>
<dbReference type="Gene3D" id="1.10.287.130">
    <property type="match status" value="1"/>
</dbReference>
<dbReference type="SMART" id="SM00448">
    <property type="entry name" value="REC"/>
    <property type="match status" value="1"/>
</dbReference>
<feature type="region of interest" description="Disordered" evidence="7">
    <location>
        <begin position="620"/>
        <end position="639"/>
    </location>
</feature>
<dbReference type="PANTHER" id="PTHR43047">
    <property type="entry name" value="TWO-COMPONENT HISTIDINE PROTEIN KINASE"/>
    <property type="match status" value="1"/>
</dbReference>
<sequence length="1165" mass="127994">MTNINATGTSQATKSSHISESWREHEIARYDDFLRKSCRPLHQVTSAGLTTSRDAILTSLAQLASCQTKSERSLISQYIVAEATPTTSLVPNSGDQALRLCGTCIPRDDGVCDYTLRSNECEISPDVEESLEGTVSAELPVILVQDLATDSRFHSRPYCSPGNFGIFYAAVPIRSPRGINIGVLCVTNSVPGANWDETHSNILRGLSRTIMGQLENNRLKNVQKRNMRMSLGLQNFIDGSFLSSTDYADSCVNMGSECSQAAVPDKMETDFGLKGSSEPSFESDFNHTPRMNLNEDRHGKLTNWHNPFFGAATTVREALKIDGCAFLGEDSRGFYGMRPLKDQAADETMLKQPSPSGSNADDNGVAFSNSARRLWLPCQLLGSASSHGVDYVSTFSNGGGLSQPFLSSLVQRYPKGCLFDLSFHKTVVPNEVHTTFTDHKAVSTFTTLADDSANANASIPEPGLRMNCELAELKQQEIEVLLKAFPSARSLGFVPIWDPRKGTSSIGGFIYSNTPKYEFDKHHELLFLRAVGILAAAEAFRLETTAADRAKSDVLGSISHELRTPLHGITLGLELLNDSGLGISQQNIAHMIETCCRTLSETTEHLLDYSKVNNITESTKLQSNQRKLEANPSSGSGPPTRVVHLHLLVEDVMESIYAGHNYQHLSIAQLLSHSKTQKHADIKAIRRMDFMQATEELNPTGSNDRQLQLQSRDVSVFLLYDPSCAWQFRTVPGAIRRIVMNLFGNSLKYTARGVIKVSIDQSRSENREGRDHVITLTVEDTGSGISEEFLRNNIFKPFSQEDHLSAGTGLGLSVVQRIISQLGGSISITSQLDVGTKVTVSLPMMSETSLAVSELSRNKSDRGQTTCYGLRAQVVSSTERLEADPDHKALTKDALMESLCCDYLGMKLSIEADATQLAPDVIIFIDTAMSNPSGSAALWQEMPVLVVCANALAVHQHESRLTTDQPRWHEFVSQPLSPYKIERSVSRVLRLWAESQAGLQVPTPTTSTVISYSQPPTPIPIASESPASALVPMKEYFPTRQFLLVDDNPINLKILICFMKKLKQSYQTASNGKEAIMSYKADPGRYACILMDISMPVMDGLEATRQIRAFERYNDIKPSLVLAITGLASEPTRDEATRSGVDFFVTKPAKIKELEVILTSQGLLS</sequence>
<dbReference type="Gene3D" id="3.40.50.2300">
    <property type="match status" value="1"/>
</dbReference>
<dbReference type="PRINTS" id="PR00344">
    <property type="entry name" value="BCTRLSENSOR"/>
</dbReference>
<protein>
    <recommendedName>
        <fullName evidence="2">histidine kinase</fullName>
        <ecNumber evidence="2">2.7.13.3</ecNumber>
    </recommendedName>
</protein>
<dbReference type="InterPro" id="IPR036890">
    <property type="entry name" value="HATPase_C_sf"/>
</dbReference>
<accession>W9ZFY5</accession>
<evidence type="ECO:0000259" key="8">
    <source>
        <dbReference type="PROSITE" id="PS50109"/>
    </source>
</evidence>
<dbReference type="Pfam" id="PF02518">
    <property type="entry name" value="HATPase_c"/>
    <property type="match status" value="1"/>
</dbReference>
<dbReference type="InterPro" id="IPR005467">
    <property type="entry name" value="His_kinase_dom"/>
</dbReference>
<dbReference type="InterPro" id="IPR001789">
    <property type="entry name" value="Sig_transdc_resp-reg_receiver"/>
</dbReference>
<dbReference type="InterPro" id="IPR004358">
    <property type="entry name" value="Sig_transdc_His_kin-like_C"/>
</dbReference>
<feature type="modified residue" description="4-aspartylphosphate" evidence="6">
    <location>
        <position position="1092"/>
    </location>
</feature>
<dbReference type="OrthoDB" id="303614at2759"/>
<keyword evidence="4" id="KW-0808">Transferase</keyword>
<dbReference type="VEuPathDB" id="FungiDB:FOMG_16263"/>
<dbReference type="GO" id="GO:0000155">
    <property type="term" value="F:phosphorelay sensor kinase activity"/>
    <property type="evidence" value="ECO:0007669"/>
    <property type="project" value="InterPro"/>
</dbReference>
<evidence type="ECO:0000256" key="4">
    <source>
        <dbReference type="ARBA" id="ARBA00022679"/>
    </source>
</evidence>
<evidence type="ECO:0000256" key="1">
    <source>
        <dbReference type="ARBA" id="ARBA00000085"/>
    </source>
</evidence>
<evidence type="ECO:0000256" key="3">
    <source>
        <dbReference type="ARBA" id="ARBA00022553"/>
    </source>
</evidence>
<dbReference type="PROSITE" id="PS50110">
    <property type="entry name" value="RESPONSE_REGULATORY"/>
    <property type="match status" value="1"/>
</dbReference>
<organism evidence="10">
    <name type="scientific">Fusarium oxysporum f. sp. melonis 26406</name>
    <dbReference type="NCBI Taxonomy" id="1089452"/>
    <lineage>
        <taxon>Eukaryota</taxon>
        <taxon>Fungi</taxon>
        <taxon>Dikarya</taxon>
        <taxon>Ascomycota</taxon>
        <taxon>Pezizomycotina</taxon>
        <taxon>Sordariomycetes</taxon>
        <taxon>Hypocreomycetidae</taxon>
        <taxon>Hypocreales</taxon>
        <taxon>Nectriaceae</taxon>
        <taxon>Fusarium</taxon>
        <taxon>Fusarium oxysporum species complex</taxon>
    </lineage>
</organism>
<dbReference type="InterPro" id="IPR003661">
    <property type="entry name" value="HisK_dim/P_dom"/>
</dbReference>
<name>W9ZFY5_FUSOX</name>
<dbReference type="HOGENOM" id="CLU_002763_0_0_1"/>
<dbReference type="GO" id="GO:0005886">
    <property type="term" value="C:plasma membrane"/>
    <property type="evidence" value="ECO:0007669"/>
    <property type="project" value="TreeGrafter"/>
</dbReference>
<dbReference type="InterPro" id="IPR003594">
    <property type="entry name" value="HATPase_dom"/>
</dbReference>
<dbReference type="SMART" id="SM00388">
    <property type="entry name" value="HisKA"/>
    <property type="match status" value="1"/>
</dbReference>
<dbReference type="InterPro" id="IPR036097">
    <property type="entry name" value="HisK_dim/P_sf"/>
</dbReference>
<keyword evidence="5" id="KW-0418">Kinase</keyword>
<dbReference type="PANTHER" id="PTHR43047:SF72">
    <property type="entry name" value="OSMOSENSING HISTIDINE PROTEIN KINASE SLN1"/>
    <property type="match status" value="1"/>
</dbReference>
<dbReference type="InterPro" id="IPR029016">
    <property type="entry name" value="GAF-like_dom_sf"/>
</dbReference>
<dbReference type="SUPFAM" id="SSF47384">
    <property type="entry name" value="Homodimeric domain of signal transducing histidine kinase"/>
    <property type="match status" value="1"/>
</dbReference>
<dbReference type="SMART" id="SM00387">
    <property type="entry name" value="HATPase_c"/>
    <property type="match status" value="1"/>
</dbReference>
<comment type="catalytic activity">
    <reaction evidence="1">
        <text>ATP + protein L-histidine = ADP + protein N-phospho-L-histidine.</text>
        <dbReference type="EC" id="2.7.13.3"/>
    </reaction>
</comment>
<feature type="compositionally biased region" description="Polar residues" evidence="7">
    <location>
        <begin position="620"/>
        <end position="637"/>
    </location>
</feature>
<dbReference type="PROSITE" id="PS50109">
    <property type="entry name" value="HIS_KIN"/>
    <property type="match status" value="1"/>
</dbReference>
<dbReference type="Gene3D" id="3.30.450.40">
    <property type="match status" value="1"/>
</dbReference>
<dbReference type="Pfam" id="PF00512">
    <property type="entry name" value="HisKA"/>
    <property type="match status" value="1"/>
</dbReference>
<evidence type="ECO:0000256" key="7">
    <source>
        <dbReference type="SAM" id="MobiDB-lite"/>
    </source>
</evidence>
<evidence type="ECO:0000313" key="10">
    <source>
        <dbReference type="EMBL" id="EXK27193.1"/>
    </source>
</evidence>
<dbReference type="GO" id="GO:0009927">
    <property type="term" value="F:histidine phosphotransfer kinase activity"/>
    <property type="evidence" value="ECO:0007669"/>
    <property type="project" value="TreeGrafter"/>
</dbReference>
<evidence type="ECO:0000256" key="5">
    <source>
        <dbReference type="ARBA" id="ARBA00022777"/>
    </source>
</evidence>
<dbReference type="SUPFAM" id="SSF52172">
    <property type="entry name" value="CheY-like"/>
    <property type="match status" value="1"/>
</dbReference>
<dbReference type="CDD" id="cd00082">
    <property type="entry name" value="HisKA"/>
    <property type="match status" value="1"/>
</dbReference>
<dbReference type="Pfam" id="PF00072">
    <property type="entry name" value="Response_reg"/>
    <property type="match status" value="1"/>
</dbReference>
<dbReference type="EMBL" id="JH659351">
    <property type="protein sequence ID" value="EXK27193.1"/>
    <property type="molecule type" value="Genomic_DNA"/>
</dbReference>
<dbReference type="AlphaFoldDB" id="W9ZFY5"/>
<dbReference type="InterPro" id="IPR011006">
    <property type="entry name" value="CheY-like_superfamily"/>
</dbReference>
<keyword evidence="3 6" id="KW-0597">Phosphoprotein</keyword>
<dbReference type="SUPFAM" id="SSF55781">
    <property type="entry name" value="GAF domain-like"/>
    <property type="match status" value="1"/>
</dbReference>
<feature type="domain" description="Histidine kinase" evidence="8">
    <location>
        <begin position="557"/>
        <end position="846"/>
    </location>
</feature>
<dbReference type="Proteomes" id="UP000030703">
    <property type="component" value="Unassembled WGS sequence"/>
</dbReference>
<feature type="domain" description="Response regulatory" evidence="9">
    <location>
        <begin position="1041"/>
        <end position="1162"/>
    </location>
</feature>